<dbReference type="InterPro" id="IPR044736">
    <property type="entry name" value="Gid1/RanBPM/SPLA_SPRY"/>
</dbReference>
<dbReference type="WBParaSite" id="Gr19_v10_g9723.t1">
    <property type="protein sequence ID" value="Gr19_v10_g9723.t1"/>
    <property type="gene ID" value="Gr19_v10_g9723"/>
</dbReference>
<dbReference type="PROSITE" id="PS50188">
    <property type="entry name" value="B302_SPRY"/>
    <property type="match status" value="1"/>
</dbReference>
<evidence type="ECO:0000313" key="2">
    <source>
        <dbReference type="Proteomes" id="UP000887572"/>
    </source>
</evidence>
<dbReference type="InterPro" id="IPR013320">
    <property type="entry name" value="ConA-like_dom_sf"/>
</dbReference>
<proteinExistence type="predicted"/>
<dbReference type="SUPFAM" id="SSF49899">
    <property type="entry name" value="Concanavalin A-like lectins/glucanases"/>
    <property type="match status" value="1"/>
</dbReference>
<feature type="domain" description="B30.2/SPRY" evidence="1">
    <location>
        <begin position="1"/>
        <end position="151"/>
    </location>
</feature>
<evidence type="ECO:0000259" key="1">
    <source>
        <dbReference type="PROSITE" id="PS50188"/>
    </source>
</evidence>
<accession>A0A914IFC9</accession>
<dbReference type="InterPro" id="IPR001870">
    <property type="entry name" value="B30.2/SPRY"/>
</dbReference>
<dbReference type="CDD" id="cd12885">
    <property type="entry name" value="SPRY_RanBP_like"/>
    <property type="match status" value="1"/>
</dbReference>
<dbReference type="AlphaFoldDB" id="A0A914IFC9"/>
<reference evidence="3" key="1">
    <citation type="submission" date="2022-11" db="UniProtKB">
        <authorList>
            <consortium name="WormBaseParasite"/>
        </authorList>
    </citation>
    <scope>IDENTIFICATION</scope>
</reference>
<dbReference type="InterPro" id="IPR043136">
    <property type="entry name" value="B30.2/SPRY_sf"/>
</dbReference>
<dbReference type="InterPro" id="IPR050618">
    <property type="entry name" value="Ubq-SigPath_Reg"/>
</dbReference>
<dbReference type="InterPro" id="IPR003877">
    <property type="entry name" value="SPRY_dom"/>
</dbReference>
<organism evidence="2 3">
    <name type="scientific">Globodera rostochiensis</name>
    <name type="common">Golden nematode worm</name>
    <name type="synonym">Heterodera rostochiensis</name>
    <dbReference type="NCBI Taxonomy" id="31243"/>
    <lineage>
        <taxon>Eukaryota</taxon>
        <taxon>Metazoa</taxon>
        <taxon>Ecdysozoa</taxon>
        <taxon>Nematoda</taxon>
        <taxon>Chromadorea</taxon>
        <taxon>Rhabditida</taxon>
        <taxon>Tylenchina</taxon>
        <taxon>Tylenchomorpha</taxon>
        <taxon>Tylenchoidea</taxon>
        <taxon>Heteroderidae</taxon>
        <taxon>Heteroderinae</taxon>
        <taxon>Globodera</taxon>
    </lineage>
</organism>
<evidence type="ECO:0000313" key="3">
    <source>
        <dbReference type="WBParaSite" id="Gr19_v10_g9723.t1"/>
    </source>
</evidence>
<dbReference type="Pfam" id="PF00622">
    <property type="entry name" value="SPRY"/>
    <property type="match status" value="1"/>
</dbReference>
<dbReference type="Gene3D" id="2.60.120.920">
    <property type="match status" value="1"/>
</dbReference>
<sequence length="151" mass="16921">MRWSQSTASSRAALPVLHDSATGVMACWCYKYGWSSVFAERAIPKNNFVMFYYEVTILENGRHGIYIGLATKQMPLDKCVGLYEGNYAYASWGYFWGHAVEGCCHNRNGRPFIDGKPRFGIGDVIGCGVNLATRQIIYTKNGQSLGEKEKE</sequence>
<protein>
    <submittedName>
        <fullName evidence="3">B30.2/SPRY domain-containing protein</fullName>
    </submittedName>
</protein>
<dbReference type="PANTHER" id="PTHR12864">
    <property type="entry name" value="RAN BINDING PROTEIN 9-RELATED"/>
    <property type="match status" value="1"/>
</dbReference>
<dbReference type="Proteomes" id="UP000887572">
    <property type="component" value="Unplaced"/>
</dbReference>
<keyword evidence="2" id="KW-1185">Reference proteome</keyword>
<name>A0A914IFC9_GLORO</name>